<dbReference type="AlphaFoldDB" id="A0A7W9JE66"/>
<feature type="compositionally biased region" description="Low complexity" evidence="6">
    <location>
        <begin position="70"/>
        <end position="103"/>
    </location>
</feature>
<protein>
    <submittedName>
        <fullName evidence="9">Putative RDD family membrane protein YckC</fullName>
    </submittedName>
</protein>
<dbReference type="InterPro" id="IPR010432">
    <property type="entry name" value="RDD"/>
</dbReference>
<reference evidence="9 10" key="1">
    <citation type="submission" date="2020-08" db="EMBL/GenBank/DDBJ databases">
        <title>Sequencing the genomes of 1000 actinobacteria strains.</title>
        <authorList>
            <person name="Klenk H.-P."/>
        </authorList>
    </citation>
    <scope>NUCLEOTIDE SEQUENCE [LARGE SCALE GENOMIC DNA]</scope>
    <source>
        <strain evidence="9 10">DSM 28967</strain>
    </source>
</reference>
<dbReference type="Proteomes" id="UP000549971">
    <property type="component" value="Unassembled WGS sequence"/>
</dbReference>
<evidence type="ECO:0000256" key="6">
    <source>
        <dbReference type="SAM" id="MobiDB-lite"/>
    </source>
</evidence>
<evidence type="ECO:0000256" key="5">
    <source>
        <dbReference type="ARBA" id="ARBA00023136"/>
    </source>
</evidence>
<evidence type="ECO:0000256" key="3">
    <source>
        <dbReference type="ARBA" id="ARBA00022692"/>
    </source>
</evidence>
<feature type="region of interest" description="Disordered" evidence="6">
    <location>
        <begin position="1"/>
        <end position="137"/>
    </location>
</feature>
<keyword evidence="2" id="KW-1003">Cell membrane</keyword>
<keyword evidence="3 7" id="KW-0812">Transmembrane</keyword>
<evidence type="ECO:0000256" key="4">
    <source>
        <dbReference type="ARBA" id="ARBA00022989"/>
    </source>
</evidence>
<dbReference type="InterPro" id="IPR051791">
    <property type="entry name" value="Pra-immunoreactive"/>
</dbReference>
<evidence type="ECO:0000313" key="10">
    <source>
        <dbReference type="Proteomes" id="UP000549971"/>
    </source>
</evidence>
<feature type="domain" description="RDD" evidence="8">
    <location>
        <begin position="155"/>
        <end position="278"/>
    </location>
</feature>
<gene>
    <name evidence="9" type="ORF">HDA39_007073</name>
</gene>
<evidence type="ECO:0000313" key="9">
    <source>
        <dbReference type="EMBL" id="MBB5840339.1"/>
    </source>
</evidence>
<keyword evidence="4 7" id="KW-1133">Transmembrane helix</keyword>
<dbReference type="PANTHER" id="PTHR36115">
    <property type="entry name" value="PROLINE-RICH ANTIGEN HOMOLOG-RELATED"/>
    <property type="match status" value="1"/>
</dbReference>
<feature type="compositionally biased region" description="Low complexity" evidence="6">
    <location>
        <begin position="11"/>
        <end position="61"/>
    </location>
</feature>
<keyword evidence="5 7" id="KW-0472">Membrane</keyword>
<keyword evidence="10" id="KW-1185">Reference proteome</keyword>
<evidence type="ECO:0000259" key="8">
    <source>
        <dbReference type="Pfam" id="PF06271"/>
    </source>
</evidence>
<comment type="subcellular location">
    <subcellularLocation>
        <location evidence="1">Cell membrane</location>
        <topology evidence="1">Multi-pass membrane protein</topology>
    </subcellularLocation>
</comment>
<dbReference type="PANTHER" id="PTHR36115:SF6">
    <property type="entry name" value="PROLINE-RICH ANTIGEN HOMOLOG"/>
    <property type="match status" value="1"/>
</dbReference>
<name>A0A7W9JE66_9ACTN</name>
<feature type="transmembrane region" description="Helical" evidence="7">
    <location>
        <begin position="189"/>
        <end position="208"/>
    </location>
</feature>
<dbReference type="Pfam" id="PF06271">
    <property type="entry name" value="RDD"/>
    <property type="match status" value="1"/>
</dbReference>
<organism evidence="9 10">
    <name type="scientific">Kribbella italica</name>
    <dbReference type="NCBI Taxonomy" id="1540520"/>
    <lineage>
        <taxon>Bacteria</taxon>
        <taxon>Bacillati</taxon>
        <taxon>Actinomycetota</taxon>
        <taxon>Actinomycetes</taxon>
        <taxon>Propionibacteriales</taxon>
        <taxon>Kribbellaceae</taxon>
        <taxon>Kribbella</taxon>
    </lineage>
</organism>
<evidence type="ECO:0000256" key="1">
    <source>
        <dbReference type="ARBA" id="ARBA00004651"/>
    </source>
</evidence>
<accession>A0A7W9JE66</accession>
<feature type="compositionally biased region" description="Pro residues" evidence="6">
    <location>
        <begin position="1"/>
        <end position="10"/>
    </location>
</feature>
<comment type="caution">
    <text evidence="9">The sequence shown here is derived from an EMBL/GenBank/DDBJ whole genome shotgun (WGS) entry which is preliminary data.</text>
</comment>
<dbReference type="EMBL" id="JACHMY010000001">
    <property type="protein sequence ID" value="MBB5840339.1"/>
    <property type="molecule type" value="Genomic_DNA"/>
</dbReference>
<dbReference type="RefSeq" id="WP_337926031.1">
    <property type="nucleotide sequence ID" value="NZ_JACHMY010000001.1"/>
</dbReference>
<evidence type="ECO:0000256" key="7">
    <source>
        <dbReference type="SAM" id="Phobius"/>
    </source>
</evidence>
<sequence length="286" mass="29922">MSTPTPPPGFDPQDPNQGNGDQTPDQPGQYGQQPGQYGQPTQDQPGGYPGQPGQYGQQPGYGQPPGQPGYGQPQQPDYGQQPGQYGQQPGQYGQPQQPGAYPGQPGGGQYGQQPGQQPGQPGGSSYPSYPQGGATPYGSQPYGGYGYGNPGGELATWPVRVGASLIDGIIIAIPSWIGNLISGVGDGGAGTTIIGLLLSLVALGLWIYNRLVLQGQTGQSWGKKALGLKLVSADTGQNVGVGKALLREITHILDALPCYLGYLWPLWDDKKQTFADKINTTYVVKL</sequence>
<evidence type="ECO:0000256" key="2">
    <source>
        <dbReference type="ARBA" id="ARBA00022475"/>
    </source>
</evidence>
<dbReference type="GO" id="GO:0005886">
    <property type="term" value="C:plasma membrane"/>
    <property type="evidence" value="ECO:0007669"/>
    <property type="project" value="UniProtKB-SubCell"/>
</dbReference>
<feature type="compositionally biased region" description="Low complexity" evidence="6">
    <location>
        <begin position="111"/>
        <end position="137"/>
    </location>
</feature>
<proteinExistence type="predicted"/>